<reference evidence="1 2" key="1">
    <citation type="submission" date="2018-01" db="EMBL/GenBank/DDBJ databases">
        <authorList>
            <person name="Gaut B.S."/>
            <person name="Morton B.R."/>
            <person name="Clegg M.T."/>
            <person name="Duvall M.R."/>
        </authorList>
    </citation>
    <scope>NUCLEOTIDE SEQUENCE [LARGE SCALE GENOMIC DNA]</scope>
    <source>
        <strain evidence="1">GP69</strain>
    </source>
</reference>
<gene>
    <name evidence="1" type="ORF">AMURIS_04454</name>
</gene>
<dbReference type="AlphaFoldDB" id="A0A2K4ZMQ6"/>
<accession>A0A2K4ZMQ6</accession>
<protein>
    <submittedName>
        <fullName evidence="1">Uncharacterized protein</fullName>
    </submittedName>
</protein>
<name>A0A2K4ZMQ6_9FIRM</name>
<proteinExistence type="predicted"/>
<dbReference type="EMBL" id="OFSM01000030">
    <property type="protein sequence ID" value="SOY31706.1"/>
    <property type="molecule type" value="Genomic_DNA"/>
</dbReference>
<dbReference type="Proteomes" id="UP000236311">
    <property type="component" value="Unassembled WGS sequence"/>
</dbReference>
<keyword evidence="2" id="KW-1185">Reference proteome</keyword>
<evidence type="ECO:0000313" key="1">
    <source>
        <dbReference type="EMBL" id="SOY31706.1"/>
    </source>
</evidence>
<organism evidence="1 2">
    <name type="scientific">Acetatifactor muris</name>
    <dbReference type="NCBI Taxonomy" id="879566"/>
    <lineage>
        <taxon>Bacteria</taxon>
        <taxon>Bacillati</taxon>
        <taxon>Bacillota</taxon>
        <taxon>Clostridia</taxon>
        <taxon>Lachnospirales</taxon>
        <taxon>Lachnospiraceae</taxon>
        <taxon>Acetatifactor</taxon>
    </lineage>
</organism>
<sequence length="51" mass="5918">MGKVNKSSHVTEIHKIPECGGYLMYILVLVYTNLDENLLPVYNYFIIDELN</sequence>
<evidence type="ECO:0000313" key="2">
    <source>
        <dbReference type="Proteomes" id="UP000236311"/>
    </source>
</evidence>